<name>A0AAW4KWD5_9BACT</name>
<evidence type="ECO:0000256" key="8">
    <source>
        <dbReference type="ARBA" id="ARBA00023012"/>
    </source>
</evidence>
<dbReference type="SUPFAM" id="SSF55874">
    <property type="entry name" value="ATPase domain of HSP90 chaperone/DNA topoisomerase II/histidine kinase"/>
    <property type="match status" value="1"/>
</dbReference>
<dbReference type="SUPFAM" id="SSF47384">
    <property type="entry name" value="Homodimeric domain of signal transducing histidine kinase"/>
    <property type="match status" value="1"/>
</dbReference>
<dbReference type="GO" id="GO:0000155">
    <property type="term" value="F:phosphorelay sensor kinase activity"/>
    <property type="evidence" value="ECO:0007669"/>
    <property type="project" value="InterPro"/>
</dbReference>
<dbReference type="PANTHER" id="PTHR43065">
    <property type="entry name" value="SENSOR HISTIDINE KINASE"/>
    <property type="match status" value="1"/>
</dbReference>
<dbReference type="SMART" id="SM00388">
    <property type="entry name" value="HisKA"/>
    <property type="match status" value="1"/>
</dbReference>
<dbReference type="InterPro" id="IPR003661">
    <property type="entry name" value="HisK_dim/P_dom"/>
</dbReference>
<proteinExistence type="predicted"/>
<dbReference type="GO" id="GO:0005524">
    <property type="term" value="F:ATP binding"/>
    <property type="evidence" value="ECO:0007669"/>
    <property type="project" value="UniProtKB-KW"/>
</dbReference>
<dbReference type="InterPro" id="IPR003594">
    <property type="entry name" value="HATPase_dom"/>
</dbReference>
<evidence type="ECO:0000256" key="1">
    <source>
        <dbReference type="ARBA" id="ARBA00000085"/>
    </source>
</evidence>
<dbReference type="Pfam" id="PF00512">
    <property type="entry name" value="HisKA"/>
    <property type="match status" value="1"/>
</dbReference>
<dbReference type="InterPro" id="IPR036097">
    <property type="entry name" value="HisK_dim/P_sf"/>
</dbReference>
<dbReference type="InterPro" id="IPR004358">
    <property type="entry name" value="Sig_transdc_His_kin-like_C"/>
</dbReference>
<keyword evidence="4" id="KW-0808">Transferase</keyword>
<dbReference type="Gene3D" id="1.10.287.130">
    <property type="match status" value="1"/>
</dbReference>
<feature type="domain" description="Histidine kinase" evidence="9">
    <location>
        <begin position="36"/>
        <end position="246"/>
    </location>
</feature>
<dbReference type="PRINTS" id="PR00344">
    <property type="entry name" value="BCTRLSENSOR"/>
</dbReference>
<dbReference type="AlphaFoldDB" id="A0AAW4KWD5"/>
<comment type="catalytic activity">
    <reaction evidence="1">
        <text>ATP + protein L-histidine = ADP + protein N-phospho-L-histidine.</text>
        <dbReference type="EC" id="2.7.13.3"/>
    </reaction>
</comment>
<evidence type="ECO:0000256" key="2">
    <source>
        <dbReference type="ARBA" id="ARBA00012438"/>
    </source>
</evidence>
<evidence type="ECO:0000256" key="5">
    <source>
        <dbReference type="ARBA" id="ARBA00022741"/>
    </source>
</evidence>
<dbReference type="PANTHER" id="PTHR43065:SF46">
    <property type="entry name" value="C4-DICARBOXYLATE TRANSPORT SENSOR PROTEIN DCTB"/>
    <property type="match status" value="1"/>
</dbReference>
<comment type="caution">
    <text evidence="10">The sequence shown here is derived from an EMBL/GenBank/DDBJ whole genome shotgun (WGS) entry which is preliminary data.</text>
</comment>
<evidence type="ECO:0000256" key="6">
    <source>
        <dbReference type="ARBA" id="ARBA00022777"/>
    </source>
</evidence>
<dbReference type="Pfam" id="PF02518">
    <property type="entry name" value="HATPase_c"/>
    <property type="match status" value="1"/>
</dbReference>
<dbReference type="InterPro" id="IPR036890">
    <property type="entry name" value="HATPase_C_sf"/>
</dbReference>
<dbReference type="Proteomes" id="UP000811899">
    <property type="component" value="Unassembled WGS sequence"/>
</dbReference>
<dbReference type="PROSITE" id="PS50109">
    <property type="entry name" value="HIS_KIN"/>
    <property type="match status" value="1"/>
</dbReference>
<evidence type="ECO:0000256" key="7">
    <source>
        <dbReference type="ARBA" id="ARBA00022840"/>
    </source>
</evidence>
<dbReference type="CDD" id="cd00082">
    <property type="entry name" value="HisKA"/>
    <property type="match status" value="1"/>
</dbReference>
<gene>
    <name evidence="10" type="ORF">KI809_01265</name>
</gene>
<evidence type="ECO:0000313" key="10">
    <source>
        <dbReference type="EMBL" id="MBT0662913.1"/>
    </source>
</evidence>
<keyword evidence="3" id="KW-0597">Phosphoprotein</keyword>
<evidence type="ECO:0000256" key="4">
    <source>
        <dbReference type="ARBA" id="ARBA00022679"/>
    </source>
</evidence>
<keyword evidence="6 10" id="KW-0418">Kinase</keyword>
<sequence length="247" mass="26939">MLVEQLKDGDEATSSRFLDQLAYSEKMAELGQLAVGVIHEINTPLSVISAATQLIMREEGLPEHVLELLERIGSEAQRLSQMSRSMLTFGRMDGGDVGEADINLVIRDVLQLLTYEIQKRSVTVTQILDHKIPILQLNAGRLKQVFINLVMNSLHAMEGGGTIRVTSKVSGDTACEIRVSDTGCGIAAADLENVFEPFYTTKEAGTGTGLGLFVTREIIHAMRGSITVESRPGDGTCFTLRFPLDSE</sequence>
<keyword evidence="11" id="KW-1185">Reference proteome</keyword>
<dbReference type="InterPro" id="IPR005467">
    <property type="entry name" value="His_kinase_dom"/>
</dbReference>
<evidence type="ECO:0000256" key="3">
    <source>
        <dbReference type="ARBA" id="ARBA00022553"/>
    </source>
</evidence>
<protein>
    <recommendedName>
        <fullName evidence="2">histidine kinase</fullName>
        <ecNumber evidence="2">2.7.13.3</ecNumber>
    </recommendedName>
</protein>
<dbReference type="EC" id="2.7.13.3" evidence="2"/>
<dbReference type="EMBL" id="JAHCVJ010000001">
    <property type="protein sequence ID" value="MBT0662913.1"/>
    <property type="molecule type" value="Genomic_DNA"/>
</dbReference>
<evidence type="ECO:0000313" key="11">
    <source>
        <dbReference type="Proteomes" id="UP000811899"/>
    </source>
</evidence>
<dbReference type="SMART" id="SM00387">
    <property type="entry name" value="HATPase_c"/>
    <property type="match status" value="1"/>
</dbReference>
<accession>A0AAW4KWD5</accession>
<reference evidence="10 11" key="1">
    <citation type="submission" date="2021-05" db="EMBL/GenBank/DDBJ databases">
        <title>The draft genome of Geobacter pelophilus DSM 12255.</title>
        <authorList>
            <person name="Xu Z."/>
            <person name="Masuda Y."/>
            <person name="Itoh H."/>
            <person name="Senoo K."/>
        </authorList>
    </citation>
    <scope>NUCLEOTIDE SEQUENCE [LARGE SCALE GENOMIC DNA]</scope>
    <source>
        <strain evidence="10 11">DSM 12255</strain>
    </source>
</reference>
<dbReference type="Gene3D" id="3.30.565.10">
    <property type="entry name" value="Histidine kinase-like ATPase, C-terminal domain"/>
    <property type="match status" value="1"/>
</dbReference>
<keyword evidence="5" id="KW-0547">Nucleotide-binding</keyword>
<keyword evidence="8" id="KW-0902">Two-component regulatory system</keyword>
<organism evidence="10 11">
    <name type="scientific">Geoanaerobacter pelophilus</name>
    <dbReference type="NCBI Taxonomy" id="60036"/>
    <lineage>
        <taxon>Bacteria</taxon>
        <taxon>Pseudomonadati</taxon>
        <taxon>Thermodesulfobacteriota</taxon>
        <taxon>Desulfuromonadia</taxon>
        <taxon>Geobacterales</taxon>
        <taxon>Geobacteraceae</taxon>
        <taxon>Geoanaerobacter</taxon>
    </lineage>
</organism>
<keyword evidence="7" id="KW-0067">ATP-binding</keyword>
<evidence type="ECO:0000259" key="9">
    <source>
        <dbReference type="PROSITE" id="PS50109"/>
    </source>
</evidence>